<gene>
    <name evidence="1" type="ORF">CINF_1116</name>
</gene>
<reference evidence="1 2" key="1">
    <citation type="submission" date="2020-02" db="EMBL/GenBank/DDBJ databases">
        <title>Complete genome sequence of the novel Campylobacter species Candidatus Campylobacter infans.</title>
        <authorList>
            <person name="Duim B."/>
            <person name="Zomer A."/>
            <person name="van der Graaf L."/>
            <person name="Wagenaar J."/>
        </authorList>
    </citation>
    <scope>NUCLEOTIDE SEQUENCE [LARGE SCALE GENOMIC DNA]</scope>
    <source>
        <strain evidence="1 2">19S00001</strain>
    </source>
</reference>
<evidence type="ECO:0000313" key="1">
    <source>
        <dbReference type="EMBL" id="QLI05610.1"/>
    </source>
</evidence>
<sequence>MQKSKILPPPPIILSLIKNFQKFYFLGYKQTSLIDFLSKNCELIISDESINASFCKEVEV</sequence>
<dbReference type="AlphaFoldDB" id="A0A7H9CHN7"/>
<organism evidence="1 2">
    <name type="scientific">Candidatus Campylobacter infans</name>
    <dbReference type="NCBI Taxonomy" id="2561898"/>
    <lineage>
        <taxon>Bacteria</taxon>
        <taxon>Pseudomonadati</taxon>
        <taxon>Campylobacterota</taxon>
        <taxon>Epsilonproteobacteria</taxon>
        <taxon>Campylobacterales</taxon>
        <taxon>Campylobacteraceae</taxon>
        <taxon>Campylobacter</taxon>
    </lineage>
</organism>
<evidence type="ECO:0000313" key="2">
    <source>
        <dbReference type="Proteomes" id="UP000509414"/>
    </source>
</evidence>
<accession>A0A7H9CHN7</accession>
<proteinExistence type="predicted"/>
<protein>
    <submittedName>
        <fullName evidence="1">Uncharacterized protein</fullName>
    </submittedName>
</protein>
<dbReference type="EMBL" id="CP049075">
    <property type="protein sequence ID" value="QLI05610.1"/>
    <property type="molecule type" value="Genomic_DNA"/>
</dbReference>
<dbReference type="KEGG" id="cinf:CINF_1116"/>
<dbReference type="Proteomes" id="UP000509414">
    <property type="component" value="Chromosome"/>
</dbReference>
<name>A0A7H9CHN7_9BACT</name>
<keyword evidence="2" id="KW-1185">Reference proteome</keyword>